<accession>A0A1I0FBF0</accession>
<evidence type="ECO:0000256" key="2">
    <source>
        <dbReference type="ARBA" id="ARBA00023136"/>
    </source>
</evidence>
<evidence type="ECO:0000313" key="8">
    <source>
        <dbReference type="EMBL" id="SET54497.1"/>
    </source>
</evidence>
<evidence type="ECO:0000256" key="3">
    <source>
        <dbReference type="ARBA" id="ARBA00023139"/>
    </source>
</evidence>
<dbReference type="RefSeq" id="WP_245744996.1">
    <property type="nucleotide sequence ID" value="NZ_FOHS01000002.1"/>
</dbReference>
<keyword evidence="3" id="KW-0564">Palmitate</keyword>
<evidence type="ECO:0000256" key="6">
    <source>
        <dbReference type="SAM" id="SignalP"/>
    </source>
</evidence>
<reference evidence="9" key="1">
    <citation type="submission" date="2016-10" db="EMBL/GenBank/DDBJ databases">
        <authorList>
            <person name="Varghese N."/>
            <person name="Submissions S."/>
        </authorList>
    </citation>
    <scope>NUCLEOTIDE SEQUENCE [LARGE SCALE GENOMIC DNA]</scope>
    <source>
        <strain evidence="9">DSM 15310</strain>
    </source>
</reference>
<feature type="compositionally biased region" description="Low complexity" evidence="5">
    <location>
        <begin position="25"/>
        <end position="40"/>
    </location>
</feature>
<dbReference type="SUPFAM" id="SSF141488">
    <property type="entry name" value="YdhA-like"/>
    <property type="match status" value="2"/>
</dbReference>
<sequence length="194" mass="21150">MKTTLLTIMLAASFLAVGCNQSSPETTTATATTTTETTATSSDNIVGNSLTDKEGNKLDMSFDNTKGTATIQFKGETAELVSEKPASGIWYKNDQYELRGKGNDIQLKKNGQLIFEHEDEKVDIEAKDAKGAVLNMTFNNTDGTAKAYLNGGEQIDLTEEKSASGIWYKNDQYELSGKGDKYTLKKDGKTVFEN</sequence>
<feature type="region of interest" description="Disordered" evidence="5">
    <location>
        <begin position="22"/>
        <end position="50"/>
    </location>
</feature>
<dbReference type="PROSITE" id="PS51257">
    <property type="entry name" value="PROKAR_LIPOPROTEIN"/>
    <property type="match status" value="1"/>
</dbReference>
<protein>
    <submittedName>
        <fullName evidence="8">Membrane-bound lysozyme-inhibitor of c-type lysozyme</fullName>
    </submittedName>
</protein>
<evidence type="ECO:0000256" key="1">
    <source>
        <dbReference type="ARBA" id="ARBA00022729"/>
    </source>
</evidence>
<dbReference type="EMBL" id="FOHS01000002">
    <property type="protein sequence ID" value="SET54497.1"/>
    <property type="molecule type" value="Genomic_DNA"/>
</dbReference>
<dbReference type="Pfam" id="PF09864">
    <property type="entry name" value="MliC"/>
    <property type="match status" value="2"/>
</dbReference>
<dbReference type="STRING" id="82805.SAMN04487998_2169"/>
<keyword evidence="1 6" id="KW-0732">Signal</keyword>
<dbReference type="AlphaFoldDB" id="A0A1I0FBF0"/>
<proteinExistence type="predicted"/>
<dbReference type="InterPro" id="IPR036328">
    <property type="entry name" value="MliC_sf"/>
</dbReference>
<feature type="signal peptide" evidence="6">
    <location>
        <begin position="1"/>
        <end position="22"/>
    </location>
</feature>
<evidence type="ECO:0000259" key="7">
    <source>
        <dbReference type="Pfam" id="PF09864"/>
    </source>
</evidence>
<organism evidence="8 9">
    <name type="scientific">Hymenobacter actinosclerus</name>
    <dbReference type="NCBI Taxonomy" id="82805"/>
    <lineage>
        <taxon>Bacteria</taxon>
        <taxon>Pseudomonadati</taxon>
        <taxon>Bacteroidota</taxon>
        <taxon>Cytophagia</taxon>
        <taxon>Cytophagales</taxon>
        <taxon>Hymenobacteraceae</taxon>
        <taxon>Hymenobacter</taxon>
    </lineage>
</organism>
<feature type="domain" description="C-type lysozyme inhibitor" evidence="7">
    <location>
        <begin position="131"/>
        <end position="189"/>
    </location>
</feature>
<evidence type="ECO:0000256" key="5">
    <source>
        <dbReference type="SAM" id="MobiDB-lite"/>
    </source>
</evidence>
<keyword evidence="9" id="KW-1185">Reference proteome</keyword>
<gene>
    <name evidence="8" type="ORF">SAMN04487998_2169</name>
</gene>
<name>A0A1I0FBF0_9BACT</name>
<keyword evidence="4" id="KW-0449">Lipoprotein</keyword>
<feature type="chain" id="PRO_5011463588" evidence="6">
    <location>
        <begin position="23"/>
        <end position="194"/>
    </location>
</feature>
<feature type="domain" description="C-type lysozyme inhibitor" evidence="7">
    <location>
        <begin position="54"/>
        <end position="112"/>
    </location>
</feature>
<dbReference type="InterPro" id="IPR018660">
    <property type="entry name" value="MliC"/>
</dbReference>
<evidence type="ECO:0000313" key="9">
    <source>
        <dbReference type="Proteomes" id="UP000198697"/>
    </source>
</evidence>
<dbReference type="Proteomes" id="UP000198697">
    <property type="component" value="Unassembled WGS sequence"/>
</dbReference>
<keyword evidence="2" id="KW-0472">Membrane</keyword>
<dbReference type="Gene3D" id="2.40.128.200">
    <property type="match status" value="2"/>
</dbReference>
<feature type="compositionally biased region" description="Polar residues" evidence="5">
    <location>
        <begin position="41"/>
        <end position="50"/>
    </location>
</feature>
<evidence type="ECO:0000256" key="4">
    <source>
        <dbReference type="ARBA" id="ARBA00023288"/>
    </source>
</evidence>